<sequence length="212" mass="23755">MGFTRDALTKHSYVMTPHFSQWGFIPLAVLKPVVYGDDDGEAAADNFIKLLQDPNAPELMRTSIGEPTMGFWMILQYVLQEIAVVKHWAFSEEKEWRLFWSGDQRWPPKIRPRASGLVPYLDIAVNAVKWTASQERSMTEEETSAYNDDPEIKASVDAEIDAIAKTYGPTVAAVVVGPGLGQPEQVVATRDLVRSSWNDPDVVRPSKVTYRG</sequence>
<name>A0A1A3N8U4_MYCAS</name>
<dbReference type="EMBL" id="LZLR01000178">
    <property type="protein sequence ID" value="OBK17760.1"/>
    <property type="molecule type" value="Genomic_DNA"/>
</dbReference>
<proteinExistence type="predicted"/>
<gene>
    <name evidence="1" type="ORF">A5635_03840</name>
</gene>
<organism evidence="1 2">
    <name type="scientific">Mycobacterium asiaticum</name>
    <dbReference type="NCBI Taxonomy" id="1790"/>
    <lineage>
        <taxon>Bacteria</taxon>
        <taxon>Bacillati</taxon>
        <taxon>Actinomycetota</taxon>
        <taxon>Actinomycetes</taxon>
        <taxon>Mycobacteriales</taxon>
        <taxon>Mycobacteriaceae</taxon>
        <taxon>Mycobacterium</taxon>
    </lineage>
</organism>
<evidence type="ECO:0000313" key="1">
    <source>
        <dbReference type="EMBL" id="OBK17760.1"/>
    </source>
</evidence>
<reference evidence="1 2" key="1">
    <citation type="submission" date="2016-06" db="EMBL/GenBank/DDBJ databases">
        <authorList>
            <person name="Kjaerup R.B."/>
            <person name="Dalgaard T.S."/>
            <person name="Juul-Madsen H.R."/>
        </authorList>
    </citation>
    <scope>NUCLEOTIDE SEQUENCE [LARGE SCALE GENOMIC DNA]</scope>
    <source>
        <strain evidence="1 2">1245335.1</strain>
    </source>
</reference>
<dbReference type="Proteomes" id="UP000093819">
    <property type="component" value="Unassembled WGS sequence"/>
</dbReference>
<comment type="caution">
    <text evidence="1">The sequence shown here is derived from an EMBL/GenBank/DDBJ whole genome shotgun (WGS) entry which is preliminary data.</text>
</comment>
<evidence type="ECO:0000313" key="2">
    <source>
        <dbReference type="Proteomes" id="UP000093819"/>
    </source>
</evidence>
<protein>
    <submittedName>
        <fullName evidence="1">Uncharacterized protein</fullName>
    </submittedName>
</protein>
<dbReference type="AlphaFoldDB" id="A0A1A3N8U4"/>
<accession>A0A1A3N8U4</accession>